<proteinExistence type="predicted"/>
<name>A0A6A4HG98_9AGAR</name>
<reference evidence="1" key="1">
    <citation type="journal article" date="2019" name="Environ. Microbiol.">
        <title>Fungal ecological strategies reflected in gene transcription - a case study of two litter decomposers.</title>
        <authorList>
            <person name="Barbi F."/>
            <person name="Kohler A."/>
            <person name="Barry K."/>
            <person name="Baskaran P."/>
            <person name="Daum C."/>
            <person name="Fauchery L."/>
            <person name="Ihrmark K."/>
            <person name="Kuo A."/>
            <person name="LaButti K."/>
            <person name="Lipzen A."/>
            <person name="Morin E."/>
            <person name="Grigoriev I.V."/>
            <person name="Henrissat B."/>
            <person name="Lindahl B."/>
            <person name="Martin F."/>
        </authorList>
    </citation>
    <scope>NUCLEOTIDE SEQUENCE</scope>
    <source>
        <strain evidence="1">JB14</strain>
    </source>
</reference>
<evidence type="ECO:0000313" key="1">
    <source>
        <dbReference type="EMBL" id="KAE9396638.1"/>
    </source>
</evidence>
<dbReference type="Proteomes" id="UP000799118">
    <property type="component" value="Unassembled WGS sequence"/>
</dbReference>
<keyword evidence="2" id="KW-1185">Reference proteome</keyword>
<gene>
    <name evidence="1" type="ORF">BT96DRAFT_1021246</name>
</gene>
<evidence type="ECO:0008006" key="3">
    <source>
        <dbReference type="Google" id="ProtNLM"/>
    </source>
</evidence>
<organism evidence="1 2">
    <name type="scientific">Gymnopus androsaceus JB14</name>
    <dbReference type="NCBI Taxonomy" id="1447944"/>
    <lineage>
        <taxon>Eukaryota</taxon>
        <taxon>Fungi</taxon>
        <taxon>Dikarya</taxon>
        <taxon>Basidiomycota</taxon>
        <taxon>Agaricomycotina</taxon>
        <taxon>Agaricomycetes</taxon>
        <taxon>Agaricomycetidae</taxon>
        <taxon>Agaricales</taxon>
        <taxon>Marasmiineae</taxon>
        <taxon>Omphalotaceae</taxon>
        <taxon>Gymnopus</taxon>
    </lineage>
</organism>
<protein>
    <recommendedName>
        <fullName evidence="3">F-box domain-containing protein</fullName>
    </recommendedName>
</protein>
<dbReference type="EMBL" id="ML769510">
    <property type="protein sequence ID" value="KAE9396638.1"/>
    <property type="molecule type" value="Genomic_DNA"/>
</dbReference>
<evidence type="ECO:0000313" key="2">
    <source>
        <dbReference type="Proteomes" id="UP000799118"/>
    </source>
</evidence>
<sequence>MSIVFDPSSLTISTFSHRRFLSGFYRVLGRVLPRLSQLRYFIVRESAARHNSSVVSEAYSEILPKCHFPHLLHFKLGITGRDAATKQLLEFLQRHSSHLQHLLLDIQAPTTLSAENFPMDFPVLRSFRGNVALMPYLLHKQCPLGAACFSSSSMLSLNAESVDNALDHVQRHAGDTLHNVQWIVKDFASPQLRVLARHLPNLKQLTLEHLSFVEMIDWREIDFSSLDDLLPSFRQLIWFEVCRADVPGARDPVLPLHEGNRMVNKFSSLCPKIIRARVFGGPEWIAMELQTESIKNNIVLTTPEYKSVWLPDLCGLMNDVESPWLAKWSVRLRHTHPEWIDFLRYSIIEPKLLVKVLEILSRCRISESRGR</sequence>
<dbReference type="AlphaFoldDB" id="A0A6A4HG98"/>
<accession>A0A6A4HG98</accession>